<comment type="similarity">
    <text evidence="1">Belongs to the universal ribosomal protein uS2 family.</text>
</comment>
<evidence type="ECO:0000256" key="1">
    <source>
        <dbReference type="ARBA" id="ARBA00006242"/>
    </source>
</evidence>
<reference evidence="6 7" key="1">
    <citation type="journal article" date="2015" name="Nature">
        <title>rRNA introns, odd ribosomes, and small enigmatic genomes across a large radiation of phyla.</title>
        <authorList>
            <person name="Brown C.T."/>
            <person name="Hug L.A."/>
            <person name="Thomas B.C."/>
            <person name="Sharon I."/>
            <person name="Castelle C.J."/>
            <person name="Singh A."/>
            <person name="Wilkins M.J."/>
            <person name="Williams K.H."/>
            <person name="Banfield J.F."/>
        </authorList>
    </citation>
    <scope>NUCLEOTIDE SEQUENCE [LARGE SCALE GENOMIC DNA]</scope>
</reference>
<comment type="caution">
    <text evidence="6">The sequence shown here is derived from an EMBL/GenBank/DDBJ whole genome shotgun (WGS) entry which is preliminary data.</text>
</comment>
<dbReference type="InterPro" id="IPR023591">
    <property type="entry name" value="Ribosomal_uS2_flav_dom_sf"/>
</dbReference>
<dbReference type="HAMAP" id="MF_00291_B">
    <property type="entry name" value="Ribosomal_uS2_B"/>
    <property type="match status" value="1"/>
</dbReference>
<dbReference type="PATRIC" id="fig|1618648.3.peg.1134"/>
<dbReference type="PRINTS" id="PR00395">
    <property type="entry name" value="RIBOSOMALS2"/>
</dbReference>
<dbReference type="InterPro" id="IPR001865">
    <property type="entry name" value="Ribosomal_uS2"/>
</dbReference>
<gene>
    <name evidence="6" type="ORF">UW55_C0048G0007</name>
</gene>
<dbReference type="SUPFAM" id="SSF52313">
    <property type="entry name" value="Ribosomal protein S2"/>
    <property type="match status" value="1"/>
</dbReference>
<evidence type="ECO:0000256" key="5">
    <source>
        <dbReference type="ARBA" id="ARBA00035518"/>
    </source>
</evidence>
<dbReference type="NCBIfam" id="TIGR01011">
    <property type="entry name" value="rpsB_bact"/>
    <property type="match status" value="1"/>
</dbReference>
<dbReference type="Proteomes" id="UP000033945">
    <property type="component" value="Unassembled WGS sequence"/>
</dbReference>
<dbReference type="PANTHER" id="PTHR12534">
    <property type="entry name" value="30S RIBOSOMAL PROTEIN S2 PROKARYOTIC AND ORGANELLAR"/>
    <property type="match status" value="1"/>
</dbReference>
<sequence>MEQAEMLQKMIDVGVHLGHRKSKGHPKMKPYLFGVRQNIQIINVEKTLQKMQEAAAFLKEVAGRNGTILFVSTKMPAKPFTKEFAQRLSIPYVSERWLGGTLTNFPVISKRLEYFLSQEAQKAKGELEKYTKKEQLMIDRELEDLEKKMGGLKTLKQLPNALIMVDIEEHSTALREAIRMGVPTVAITDTNTDPTLVNFPIPANDKSGKSVRFVLDYLAAAIEEGKSEFIKS</sequence>
<dbReference type="AlphaFoldDB" id="A0A0G1LL60"/>
<dbReference type="Gene3D" id="3.40.50.10490">
    <property type="entry name" value="Glucose-6-phosphate isomerase like protein, domain 1"/>
    <property type="match status" value="1"/>
</dbReference>
<keyword evidence="3" id="KW-0687">Ribonucleoprotein</keyword>
<feature type="non-terminal residue" evidence="6">
    <location>
        <position position="1"/>
    </location>
</feature>
<evidence type="ECO:0000256" key="4">
    <source>
        <dbReference type="ARBA" id="ARBA00035256"/>
    </source>
</evidence>
<dbReference type="GO" id="GO:0003735">
    <property type="term" value="F:structural constituent of ribosome"/>
    <property type="evidence" value="ECO:0007669"/>
    <property type="project" value="InterPro"/>
</dbReference>
<keyword evidence="2 6" id="KW-0689">Ribosomal protein</keyword>
<dbReference type="CDD" id="cd01425">
    <property type="entry name" value="RPS2"/>
    <property type="match status" value="1"/>
</dbReference>
<dbReference type="EMBL" id="LCIT01000048">
    <property type="protein sequence ID" value="KKT60629.1"/>
    <property type="molecule type" value="Genomic_DNA"/>
</dbReference>
<organism evidence="6 7">
    <name type="scientific">Candidatus Giovannonibacteria bacterium GW2011_GWA2_44_26</name>
    <dbReference type="NCBI Taxonomy" id="1618648"/>
    <lineage>
        <taxon>Bacteria</taxon>
        <taxon>Candidatus Giovannoniibacteriota</taxon>
    </lineage>
</organism>
<dbReference type="GO" id="GO:0022627">
    <property type="term" value="C:cytosolic small ribosomal subunit"/>
    <property type="evidence" value="ECO:0007669"/>
    <property type="project" value="TreeGrafter"/>
</dbReference>
<dbReference type="Pfam" id="PF00318">
    <property type="entry name" value="Ribosomal_S2"/>
    <property type="match status" value="1"/>
</dbReference>
<name>A0A0G1LL60_9BACT</name>
<dbReference type="PANTHER" id="PTHR12534:SF0">
    <property type="entry name" value="SMALL RIBOSOMAL SUBUNIT PROTEIN US2M"/>
    <property type="match status" value="1"/>
</dbReference>
<proteinExistence type="inferred from homology"/>
<protein>
    <recommendedName>
        <fullName evidence="4">Small ribosomal subunit protein uS2</fullName>
    </recommendedName>
    <alternativeName>
        <fullName evidence="5">30S ribosomal protein S2</fullName>
    </alternativeName>
</protein>
<accession>A0A0G1LL60</accession>
<dbReference type="InterPro" id="IPR005706">
    <property type="entry name" value="Ribosomal_uS2_bac/mit/plastid"/>
</dbReference>
<evidence type="ECO:0000256" key="2">
    <source>
        <dbReference type="ARBA" id="ARBA00022980"/>
    </source>
</evidence>
<dbReference type="Gene3D" id="1.10.287.610">
    <property type="entry name" value="Helix hairpin bin"/>
    <property type="match status" value="1"/>
</dbReference>
<dbReference type="GO" id="GO:0006412">
    <property type="term" value="P:translation"/>
    <property type="evidence" value="ECO:0007669"/>
    <property type="project" value="InterPro"/>
</dbReference>
<evidence type="ECO:0000313" key="6">
    <source>
        <dbReference type="EMBL" id="KKT60629.1"/>
    </source>
</evidence>
<evidence type="ECO:0000256" key="3">
    <source>
        <dbReference type="ARBA" id="ARBA00023274"/>
    </source>
</evidence>
<evidence type="ECO:0000313" key="7">
    <source>
        <dbReference type="Proteomes" id="UP000033945"/>
    </source>
</evidence>